<accession>A0A9Q0NNE3</accession>
<gene>
    <name evidence="2" type="ORF">OIU85_014235</name>
</gene>
<protein>
    <submittedName>
        <fullName evidence="2">Uncharacterized protein</fullName>
    </submittedName>
</protein>
<reference evidence="2" key="2">
    <citation type="journal article" date="2023" name="Int. J. Mol. Sci.">
        <title>De Novo Assembly and Annotation of 11 Diverse Shrub Willow (Salix) Genomes Reveals Novel Gene Organization in Sex-Linked Regions.</title>
        <authorList>
            <person name="Hyden B."/>
            <person name="Feng K."/>
            <person name="Yates T.B."/>
            <person name="Jawdy S."/>
            <person name="Cereghino C."/>
            <person name="Smart L.B."/>
            <person name="Muchero W."/>
        </authorList>
    </citation>
    <scope>NUCLEOTIDE SEQUENCE [LARGE SCALE GENOMIC DNA]</scope>
    <source>
        <tissue evidence="2">Shoot tip</tissue>
    </source>
</reference>
<feature type="compositionally biased region" description="Polar residues" evidence="1">
    <location>
        <begin position="100"/>
        <end position="131"/>
    </location>
</feature>
<proteinExistence type="predicted"/>
<dbReference type="Proteomes" id="UP001151529">
    <property type="component" value="Chromosome 12"/>
</dbReference>
<reference evidence="2" key="1">
    <citation type="submission" date="2022-11" db="EMBL/GenBank/DDBJ databases">
        <authorList>
            <person name="Hyden B.L."/>
            <person name="Feng K."/>
            <person name="Yates T."/>
            <person name="Jawdy S."/>
            <person name="Smart L.B."/>
            <person name="Muchero W."/>
        </authorList>
    </citation>
    <scope>NUCLEOTIDE SEQUENCE</scope>
    <source>
        <tissue evidence="2">Shoot tip</tissue>
    </source>
</reference>
<name>A0A9Q0NNE3_SALVM</name>
<keyword evidence="3" id="KW-1185">Reference proteome</keyword>
<evidence type="ECO:0000313" key="2">
    <source>
        <dbReference type="EMBL" id="KAJ6672983.1"/>
    </source>
</evidence>
<sequence>MKKLETCPIQLTKPALEQALSQTKHHTGKKTIAGPSKVSPTEIPNVEANPPVEGRESVEGRDTNRKEKEVLKEPNLPVDEVRIAKGKMKENTLTICTVNESDSLHSQSFQDDEGSSATNPTHGNNNDSGDTSPLAFIKVRKKKGGKGKKEGFRL</sequence>
<dbReference type="OrthoDB" id="10628485at2759"/>
<feature type="compositionally biased region" description="Basic and acidic residues" evidence="1">
    <location>
        <begin position="53"/>
        <end position="72"/>
    </location>
</feature>
<dbReference type="AlphaFoldDB" id="A0A9Q0NNE3"/>
<comment type="caution">
    <text evidence="2">The sequence shown here is derived from an EMBL/GenBank/DDBJ whole genome shotgun (WGS) entry which is preliminary data.</text>
</comment>
<evidence type="ECO:0000313" key="3">
    <source>
        <dbReference type="Proteomes" id="UP001151529"/>
    </source>
</evidence>
<organism evidence="2 3">
    <name type="scientific">Salix viminalis</name>
    <name type="common">Common osier</name>
    <name type="synonym">Basket willow</name>
    <dbReference type="NCBI Taxonomy" id="40686"/>
    <lineage>
        <taxon>Eukaryota</taxon>
        <taxon>Viridiplantae</taxon>
        <taxon>Streptophyta</taxon>
        <taxon>Embryophyta</taxon>
        <taxon>Tracheophyta</taxon>
        <taxon>Spermatophyta</taxon>
        <taxon>Magnoliopsida</taxon>
        <taxon>eudicotyledons</taxon>
        <taxon>Gunneridae</taxon>
        <taxon>Pentapetalae</taxon>
        <taxon>rosids</taxon>
        <taxon>fabids</taxon>
        <taxon>Malpighiales</taxon>
        <taxon>Salicaceae</taxon>
        <taxon>Saliceae</taxon>
        <taxon>Salix</taxon>
    </lineage>
</organism>
<feature type="region of interest" description="Disordered" evidence="1">
    <location>
        <begin position="19"/>
        <end position="77"/>
    </location>
</feature>
<feature type="region of interest" description="Disordered" evidence="1">
    <location>
        <begin position="100"/>
        <end position="154"/>
    </location>
</feature>
<evidence type="ECO:0000256" key="1">
    <source>
        <dbReference type="SAM" id="MobiDB-lite"/>
    </source>
</evidence>
<dbReference type="EMBL" id="JAPFFL010000018">
    <property type="protein sequence ID" value="KAJ6672983.1"/>
    <property type="molecule type" value="Genomic_DNA"/>
</dbReference>